<dbReference type="InterPro" id="IPR006073">
    <property type="entry name" value="GTP-bd"/>
</dbReference>
<evidence type="ECO:0000256" key="1">
    <source>
        <dbReference type="ARBA" id="ARBA00022741"/>
    </source>
</evidence>
<dbReference type="PROSITE" id="PS51883">
    <property type="entry name" value="OBG"/>
    <property type="match status" value="1"/>
</dbReference>
<evidence type="ECO:0000256" key="2">
    <source>
        <dbReference type="ARBA" id="ARBA00023134"/>
    </source>
</evidence>
<keyword evidence="6" id="KW-1185">Reference proteome</keyword>
<dbReference type="PANTHER" id="PTHR11702:SF31">
    <property type="entry name" value="MITOCHONDRIAL RIBOSOME-ASSOCIATED GTPASE 2"/>
    <property type="match status" value="1"/>
</dbReference>
<dbReference type="InterPro" id="IPR027417">
    <property type="entry name" value="P-loop_NTPase"/>
</dbReference>
<dbReference type="SUPFAM" id="SSF82051">
    <property type="entry name" value="Obg GTP-binding protein N-terminal domain"/>
    <property type="match status" value="1"/>
</dbReference>
<keyword evidence="2" id="KW-0342">GTP-binding</keyword>
<accession>A0A085LNM2</accession>
<reference evidence="5 6" key="1">
    <citation type="journal article" date="2014" name="Nat. Genet.">
        <title>Genome and transcriptome of the porcine whipworm Trichuris suis.</title>
        <authorList>
            <person name="Jex A.R."/>
            <person name="Nejsum P."/>
            <person name="Schwarz E.M."/>
            <person name="Hu L."/>
            <person name="Young N.D."/>
            <person name="Hall R.S."/>
            <person name="Korhonen P.K."/>
            <person name="Liao S."/>
            <person name="Thamsborg S."/>
            <person name="Xia J."/>
            <person name="Xu P."/>
            <person name="Wang S."/>
            <person name="Scheerlinck J.P."/>
            <person name="Hofmann A."/>
            <person name="Sternberg P.W."/>
            <person name="Wang J."/>
            <person name="Gasser R.B."/>
        </authorList>
    </citation>
    <scope>NUCLEOTIDE SEQUENCE [LARGE SCALE GENOMIC DNA]</scope>
    <source>
        <strain evidence="5">DCEP-RM93M</strain>
    </source>
</reference>
<dbReference type="PANTHER" id="PTHR11702">
    <property type="entry name" value="DEVELOPMENTALLY REGULATED GTP-BINDING PROTEIN-RELATED"/>
    <property type="match status" value="1"/>
</dbReference>
<evidence type="ECO:0008006" key="7">
    <source>
        <dbReference type="Google" id="ProtNLM"/>
    </source>
</evidence>
<dbReference type="InterPro" id="IPR031167">
    <property type="entry name" value="G_OBG"/>
</dbReference>
<dbReference type="Gene3D" id="3.40.50.300">
    <property type="entry name" value="P-loop containing nucleotide triphosphate hydrolases"/>
    <property type="match status" value="1"/>
</dbReference>
<dbReference type="CDD" id="cd01898">
    <property type="entry name" value="Obg"/>
    <property type="match status" value="1"/>
</dbReference>
<keyword evidence="1" id="KW-0547">Nucleotide-binding</keyword>
<dbReference type="CDD" id="cd00304">
    <property type="entry name" value="RT_like"/>
    <property type="match status" value="1"/>
</dbReference>
<dbReference type="InterPro" id="IPR036726">
    <property type="entry name" value="GTP1_OBG_dom_sf"/>
</dbReference>
<feature type="domain" description="OBG-type G" evidence="3">
    <location>
        <begin position="200"/>
        <end position="368"/>
    </location>
</feature>
<dbReference type="InterPro" id="IPR045086">
    <property type="entry name" value="OBG_GTPase"/>
</dbReference>
<dbReference type="GO" id="GO:0042254">
    <property type="term" value="P:ribosome biogenesis"/>
    <property type="evidence" value="ECO:0007669"/>
    <property type="project" value="UniProtKB-UniRule"/>
</dbReference>
<feature type="domain" description="Obg" evidence="4">
    <location>
        <begin position="1"/>
        <end position="199"/>
    </location>
</feature>
<proteinExistence type="predicted"/>
<evidence type="ECO:0000313" key="6">
    <source>
        <dbReference type="Proteomes" id="UP000030764"/>
    </source>
</evidence>
<dbReference type="InterPro" id="IPR006169">
    <property type="entry name" value="GTP1_OBG_dom"/>
</dbReference>
<dbReference type="GO" id="GO:0005525">
    <property type="term" value="F:GTP binding"/>
    <property type="evidence" value="ECO:0007669"/>
    <property type="project" value="UniProtKB-KW"/>
</dbReference>
<gene>
    <name evidence="5" type="ORF">M513_12547</name>
</gene>
<organism evidence="5 6">
    <name type="scientific">Trichuris suis</name>
    <name type="common">pig whipworm</name>
    <dbReference type="NCBI Taxonomy" id="68888"/>
    <lineage>
        <taxon>Eukaryota</taxon>
        <taxon>Metazoa</taxon>
        <taxon>Ecdysozoa</taxon>
        <taxon>Nematoda</taxon>
        <taxon>Enoplea</taxon>
        <taxon>Dorylaimia</taxon>
        <taxon>Trichinellida</taxon>
        <taxon>Trichuridae</taxon>
        <taxon>Trichuris</taxon>
    </lineage>
</organism>
<dbReference type="GO" id="GO:0005739">
    <property type="term" value="C:mitochondrion"/>
    <property type="evidence" value="ECO:0007669"/>
    <property type="project" value="TreeGrafter"/>
</dbReference>
<dbReference type="SUPFAM" id="SSF52540">
    <property type="entry name" value="P-loop containing nucleoside triphosphate hydrolases"/>
    <property type="match status" value="1"/>
</dbReference>
<name>A0A085LNM2_9BILA</name>
<dbReference type="Pfam" id="PF01018">
    <property type="entry name" value="GTP1_OBG"/>
    <property type="match status" value="1"/>
</dbReference>
<dbReference type="Gene3D" id="2.70.210.12">
    <property type="entry name" value="GTP1/OBG domain"/>
    <property type="match status" value="1"/>
</dbReference>
<dbReference type="PRINTS" id="PR00326">
    <property type="entry name" value="GTP1OBG"/>
</dbReference>
<dbReference type="Proteomes" id="UP000030764">
    <property type="component" value="Unassembled WGS sequence"/>
</dbReference>
<evidence type="ECO:0000259" key="4">
    <source>
        <dbReference type="PROSITE" id="PS51883"/>
    </source>
</evidence>
<sequence length="629" mass="70943">MLDDRAGFDRLGYDLLRLLPLWASILRYADLGRIKSHQVFDQESLPLPDLSTLSGLADLRKQSTEPRSRDSDWILSLMPGQKGTGMITNFQALLVDFIFFHISRILLDAFDKFAMALLERSRHHSVFLAHVPIGTIFRRLGSTEEFELKSEGAVFVAARGGAGGHGNQFYATSSWQNPVVAEAGGSGEDIQYDVELRLMAHAGLIGLPNAGKSSLLRCLSRARPKVGAYIFTTQQPHVGVLQYADGQQLAVADLPGILAGAHRNYGLGLQFLRHVKRCFCLLFVVDASSRQPLAEQFSCLKEEIRLYDQSLLERPRLVIANKIDIEHASDRVKQLENAISDSELILPVSALRQEGINELGMELRKLLDLQKMWSVHQRTLMGQDRTDSFVEAADRRMRDAVVADHPTIWCFIEGRDKDYEDFVSGREPPRRKHSEPEQCAACSATADAANACPMVCEFWVIQKCMDYPKFTNQTYPSDRQEGGASMGSPLSPVLADVSMERLEGKAFSEGDKNILPRFFKRYVDDIFVIIESGREEAFLNYLNSLFPNTISFTIEKEMSENGYPSQFLHWVMQETIESSRRVHKKRPSPPKDPTSLLQRFERKDPTARKAFTFFCLLQKRAKPSLTATD</sequence>
<dbReference type="Pfam" id="PF01926">
    <property type="entry name" value="MMR_HSR1"/>
    <property type="match status" value="1"/>
</dbReference>
<evidence type="ECO:0000313" key="5">
    <source>
        <dbReference type="EMBL" id="KFD46568.1"/>
    </source>
</evidence>
<dbReference type="GO" id="GO:0003924">
    <property type="term" value="F:GTPase activity"/>
    <property type="evidence" value="ECO:0007669"/>
    <property type="project" value="InterPro"/>
</dbReference>
<dbReference type="PROSITE" id="PS51710">
    <property type="entry name" value="G_OBG"/>
    <property type="match status" value="1"/>
</dbReference>
<dbReference type="EMBL" id="KL363363">
    <property type="protein sequence ID" value="KFD46568.1"/>
    <property type="molecule type" value="Genomic_DNA"/>
</dbReference>
<evidence type="ECO:0000259" key="3">
    <source>
        <dbReference type="PROSITE" id="PS51710"/>
    </source>
</evidence>
<protein>
    <recommendedName>
        <fullName evidence="7">Obg family GTPase CgtA</fullName>
    </recommendedName>
</protein>
<dbReference type="AlphaFoldDB" id="A0A085LNM2"/>